<proteinExistence type="predicted"/>
<organism evidence="1 2">
    <name type="scientific">Tuber melanosporum (strain Mel28)</name>
    <name type="common">Perigord black truffle</name>
    <dbReference type="NCBI Taxonomy" id="656061"/>
    <lineage>
        <taxon>Eukaryota</taxon>
        <taxon>Fungi</taxon>
        <taxon>Dikarya</taxon>
        <taxon>Ascomycota</taxon>
        <taxon>Pezizomycotina</taxon>
        <taxon>Pezizomycetes</taxon>
        <taxon>Pezizales</taxon>
        <taxon>Tuberaceae</taxon>
        <taxon>Tuber</taxon>
    </lineage>
</organism>
<evidence type="ECO:0000313" key="2">
    <source>
        <dbReference type="Proteomes" id="UP000006911"/>
    </source>
</evidence>
<dbReference type="RefSeq" id="XP_002838574.1">
    <property type="nucleotide sequence ID" value="XM_002838528.1"/>
</dbReference>
<dbReference type="KEGG" id="tml:GSTUM_00001195001"/>
<evidence type="ECO:0000313" key="1">
    <source>
        <dbReference type="EMBL" id="CAZ82765.1"/>
    </source>
</evidence>
<keyword evidence="2" id="KW-1185">Reference proteome</keyword>
<dbReference type="Proteomes" id="UP000006911">
    <property type="component" value="Unassembled WGS sequence"/>
</dbReference>
<name>D5GE22_TUBMM</name>
<dbReference type="EMBL" id="FN430163">
    <property type="protein sequence ID" value="CAZ82765.1"/>
    <property type="molecule type" value="Genomic_DNA"/>
</dbReference>
<accession>D5GE22</accession>
<dbReference type="InParanoid" id="D5GE22"/>
<dbReference type="AlphaFoldDB" id="D5GE22"/>
<gene>
    <name evidence="1" type="ORF">GSTUM_00001195001</name>
</gene>
<dbReference type="GeneID" id="9183098"/>
<dbReference type="HOGENOM" id="CLU_2225118_0_0_1"/>
<protein>
    <submittedName>
        <fullName evidence="1">(Perigord truffle) hypothetical protein</fullName>
    </submittedName>
</protein>
<sequence>MIYTLTITSTSPPHHQLTTLDPNINEIANILEHRCLARRPRVYIDIWTPPHQQPLPTAHKRLQRGGRVSSRAPRIGYYVDTCCFIGLERGKLISIFHNFCVIRRVV</sequence>
<reference evidence="1 2" key="1">
    <citation type="journal article" date="2010" name="Nature">
        <title>Perigord black truffle genome uncovers evolutionary origins and mechanisms of symbiosis.</title>
        <authorList>
            <person name="Martin F."/>
            <person name="Kohler A."/>
            <person name="Murat C."/>
            <person name="Balestrini R."/>
            <person name="Coutinho P.M."/>
            <person name="Jaillon O."/>
            <person name="Montanini B."/>
            <person name="Morin E."/>
            <person name="Noel B."/>
            <person name="Percudani R."/>
            <person name="Porcel B."/>
            <person name="Rubini A."/>
            <person name="Amicucci A."/>
            <person name="Amselem J."/>
            <person name="Anthouard V."/>
            <person name="Arcioni S."/>
            <person name="Artiguenave F."/>
            <person name="Aury J.M."/>
            <person name="Ballario P."/>
            <person name="Bolchi A."/>
            <person name="Brenna A."/>
            <person name="Brun A."/>
            <person name="Buee M."/>
            <person name="Cantarel B."/>
            <person name="Chevalier G."/>
            <person name="Couloux A."/>
            <person name="Da Silva C."/>
            <person name="Denoeud F."/>
            <person name="Duplessis S."/>
            <person name="Ghignone S."/>
            <person name="Hilselberger B."/>
            <person name="Iotti M."/>
            <person name="Marcais B."/>
            <person name="Mello A."/>
            <person name="Miranda M."/>
            <person name="Pacioni G."/>
            <person name="Quesneville H."/>
            <person name="Riccioni C."/>
            <person name="Ruotolo R."/>
            <person name="Splivallo R."/>
            <person name="Stocchi V."/>
            <person name="Tisserant E."/>
            <person name="Viscomi A.R."/>
            <person name="Zambonelli A."/>
            <person name="Zampieri E."/>
            <person name="Henrissat B."/>
            <person name="Lebrun M.H."/>
            <person name="Paolocci F."/>
            <person name="Bonfante P."/>
            <person name="Ottonello S."/>
            <person name="Wincker P."/>
        </authorList>
    </citation>
    <scope>NUCLEOTIDE SEQUENCE [LARGE SCALE GENOMIC DNA]</scope>
    <source>
        <strain evidence="1 2">Mel28</strain>
    </source>
</reference>